<comment type="caution">
    <text evidence="6">The sequence shown here is derived from an EMBL/GenBank/DDBJ whole genome shotgun (WGS) entry which is preliminary data.</text>
</comment>
<dbReference type="PANTHER" id="PTHR21346">
    <property type="entry name" value="FUN14 DOMAIN CONTAINING"/>
    <property type="match status" value="1"/>
</dbReference>
<gene>
    <name evidence="6" type="ORF">FB192DRAFT_1387548</name>
</gene>
<keyword evidence="4" id="KW-1133">Transmembrane helix</keyword>
<keyword evidence="3" id="KW-0812">Transmembrane</keyword>
<sequence>MLAFCFPFSSLYSALNMLRLPRLVNAHALKGCARQQAAKNIPMRNYSMLHAKTAVMAAAPAKRVFEPNTPLGASKIIALATMTTAASAPLFYKPAVQCQAAAAKFNSIHDTFEAASYENQKINAHHNKPLFNKGELTFGTFLGVCTGFLVKKVGKIFAAFVGTGFVFLQYLSQQGYVTVHWDRLEGGYTNALDVDKDGKVSKRDLTSRWQKFVNFLTNNLQFKSTFLIGFYAGIRYG</sequence>
<accession>A0A8H4BC94</accession>
<comment type="subcellular location">
    <subcellularLocation>
        <location evidence="1">Membrane</location>
    </subcellularLocation>
</comment>
<comment type="similarity">
    <text evidence="2">Belongs to the FUN14 family.</text>
</comment>
<dbReference type="Proteomes" id="UP000469890">
    <property type="component" value="Unassembled WGS sequence"/>
</dbReference>
<dbReference type="EMBL" id="JAAECE010000006">
    <property type="protein sequence ID" value="KAF1799604.1"/>
    <property type="molecule type" value="Genomic_DNA"/>
</dbReference>
<keyword evidence="5" id="KW-0472">Membrane</keyword>
<reference evidence="6 7" key="1">
    <citation type="submission" date="2019-09" db="EMBL/GenBank/DDBJ databases">
        <authorList>
            <consortium name="DOE Joint Genome Institute"/>
            <person name="Mondo S.J."/>
            <person name="Navarro-Mendoza M.I."/>
            <person name="Perez-Arques C."/>
            <person name="Panchal S."/>
            <person name="Nicolas F.E."/>
            <person name="Ganguly P."/>
            <person name="Pangilinan J."/>
            <person name="Grigoriev I."/>
            <person name="Heitman J."/>
            <person name="Sanya K."/>
            <person name="Garre V."/>
        </authorList>
    </citation>
    <scope>NUCLEOTIDE SEQUENCE [LARGE SCALE GENOMIC DNA]</scope>
    <source>
        <strain evidence="6 7">MU402</strain>
    </source>
</reference>
<evidence type="ECO:0000256" key="2">
    <source>
        <dbReference type="ARBA" id="ARBA00009160"/>
    </source>
</evidence>
<name>A0A8H4BC94_MUCCL</name>
<proteinExistence type="inferred from homology"/>
<evidence type="ECO:0000313" key="6">
    <source>
        <dbReference type="EMBL" id="KAF1799604.1"/>
    </source>
</evidence>
<evidence type="ECO:0000256" key="1">
    <source>
        <dbReference type="ARBA" id="ARBA00004370"/>
    </source>
</evidence>
<protein>
    <submittedName>
        <fullName evidence="6">FUN14 family-domain-containing protein</fullName>
    </submittedName>
</protein>
<evidence type="ECO:0000256" key="3">
    <source>
        <dbReference type="ARBA" id="ARBA00022692"/>
    </source>
</evidence>
<dbReference type="PROSITE" id="PS00018">
    <property type="entry name" value="EF_HAND_1"/>
    <property type="match status" value="1"/>
</dbReference>
<evidence type="ECO:0000256" key="4">
    <source>
        <dbReference type="ARBA" id="ARBA00022989"/>
    </source>
</evidence>
<dbReference type="InterPro" id="IPR018247">
    <property type="entry name" value="EF_Hand_1_Ca_BS"/>
</dbReference>
<dbReference type="InterPro" id="IPR007014">
    <property type="entry name" value="FUN14"/>
</dbReference>
<dbReference type="AlphaFoldDB" id="A0A8H4BC94"/>
<dbReference type="Pfam" id="PF04930">
    <property type="entry name" value="FUN14"/>
    <property type="match status" value="1"/>
</dbReference>
<evidence type="ECO:0000313" key="7">
    <source>
        <dbReference type="Proteomes" id="UP000469890"/>
    </source>
</evidence>
<evidence type="ECO:0000256" key="5">
    <source>
        <dbReference type="ARBA" id="ARBA00023136"/>
    </source>
</evidence>
<organism evidence="6 7">
    <name type="scientific">Mucor circinelloides f. lusitanicus</name>
    <name type="common">Mucor racemosus var. lusitanicus</name>
    <dbReference type="NCBI Taxonomy" id="29924"/>
    <lineage>
        <taxon>Eukaryota</taxon>
        <taxon>Fungi</taxon>
        <taxon>Fungi incertae sedis</taxon>
        <taxon>Mucoromycota</taxon>
        <taxon>Mucoromycotina</taxon>
        <taxon>Mucoromycetes</taxon>
        <taxon>Mucorales</taxon>
        <taxon>Mucorineae</taxon>
        <taxon>Mucoraceae</taxon>
        <taxon>Mucor</taxon>
    </lineage>
</organism>
<dbReference type="PANTHER" id="PTHR21346:SF10">
    <property type="entry name" value="TRANSMEMBRANE PROTEIN"/>
    <property type="match status" value="1"/>
</dbReference>
<dbReference type="GO" id="GO:0016020">
    <property type="term" value="C:membrane"/>
    <property type="evidence" value="ECO:0007669"/>
    <property type="project" value="UniProtKB-SubCell"/>
</dbReference>